<comment type="caution">
    <text evidence="1">The sequence shown here is derived from an EMBL/GenBank/DDBJ whole genome shotgun (WGS) entry which is preliminary data.</text>
</comment>
<accession>A0A2I0K2X8</accession>
<gene>
    <name evidence="1" type="ORF">CRG98_016735</name>
</gene>
<sequence length="110" mass="12697">MNWKLKENACRAVDVNRRKLPPGFRSSNSKQVCWLRKSIYGLRQSLEKLDLGPLKYFLGIEVARNSSGLFLSQRKLQGNPIEKQRFGFLGILKIILVKAFFFKHHGTYVG</sequence>
<dbReference type="AlphaFoldDB" id="A0A2I0K2X8"/>
<evidence type="ECO:0008006" key="3">
    <source>
        <dbReference type="Google" id="ProtNLM"/>
    </source>
</evidence>
<evidence type="ECO:0000313" key="2">
    <source>
        <dbReference type="Proteomes" id="UP000233551"/>
    </source>
</evidence>
<proteinExistence type="predicted"/>
<protein>
    <recommendedName>
        <fullName evidence="3">Reverse transcriptase Ty1/copia-type domain-containing protein</fullName>
    </recommendedName>
</protein>
<dbReference type="EMBL" id="PGOL01000918">
    <property type="protein sequence ID" value="PKI62898.1"/>
    <property type="molecule type" value="Genomic_DNA"/>
</dbReference>
<evidence type="ECO:0000313" key="1">
    <source>
        <dbReference type="EMBL" id="PKI62898.1"/>
    </source>
</evidence>
<dbReference type="Proteomes" id="UP000233551">
    <property type="component" value="Unassembled WGS sequence"/>
</dbReference>
<reference evidence="1 2" key="1">
    <citation type="submission" date="2017-11" db="EMBL/GenBank/DDBJ databases">
        <title>De-novo sequencing of pomegranate (Punica granatum L.) genome.</title>
        <authorList>
            <person name="Akparov Z."/>
            <person name="Amiraslanov A."/>
            <person name="Hajiyeva S."/>
            <person name="Abbasov M."/>
            <person name="Kaur K."/>
            <person name="Hamwieh A."/>
            <person name="Solovyev V."/>
            <person name="Salamov A."/>
            <person name="Braich B."/>
            <person name="Kosarev P."/>
            <person name="Mahmoud A."/>
            <person name="Hajiyev E."/>
            <person name="Babayeva S."/>
            <person name="Izzatullayeva V."/>
            <person name="Mammadov A."/>
            <person name="Mammadov A."/>
            <person name="Sharifova S."/>
            <person name="Ojaghi J."/>
            <person name="Eynullazada K."/>
            <person name="Bayramov B."/>
            <person name="Abdulazimova A."/>
            <person name="Shahmuradov I."/>
        </authorList>
    </citation>
    <scope>NUCLEOTIDE SEQUENCE [LARGE SCALE GENOMIC DNA]</scope>
    <source>
        <strain evidence="2">cv. AG2017</strain>
        <tissue evidence="1">Leaf</tissue>
    </source>
</reference>
<keyword evidence="2" id="KW-1185">Reference proteome</keyword>
<organism evidence="1 2">
    <name type="scientific">Punica granatum</name>
    <name type="common">Pomegranate</name>
    <dbReference type="NCBI Taxonomy" id="22663"/>
    <lineage>
        <taxon>Eukaryota</taxon>
        <taxon>Viridiplantae</taxon>
        <taxon>Streptophyta</taxon>
        <taxon>Embryophyta</taxon>
        <taxon>Tracheophyta</taxon>
        <taxon>Spermatophyta</taxon>
        <taxon>Magnoliopsida</taxon>
        <taxon>eudicotyledons</taxon>
        <taxon>Gunneridae</taxon>
        <taxon>Pentapetalae</taxon>
        <taxon>rosids</taxon>
        <taxon>malvids</taxon>
        <taxon>Myrtales</taxon>
        <taxon>Lythraceae</taxon>
        <taxon>Punica</taxon>
    </lineage>
</organism>
<name>A0A2I0K2X8_PUNGR</name>